<sequence length="51" mass="6202">MKQEFIKQTDIDEYISKNYEEIEQEKEQKFVNLMIEIVVSLTLKELYEEGD</sequence>
<reference evidence="1 2" key="1">
    <citation type="submission" date="2023-04" db="EMBL/GenBank/DDBJ databases">
        <title>Two novel species of Flavobacterium.</title>
        <authorList>
            <person name="Liu Q."/>
            <person name="Xin Y.-H."/>
        </authorList>
    </citation>
    <scope>NUCLEOTIDE SEQUENCE [LARGE SCALE GENOMIC DNA]</scope>
    <source>
        <strain evidence="1 2">LB1P51</strain>
    </source>
</reference>
<dbReference type="EMBL" id="JASCRZ010000005">
    <property type="protein sequence ID" value="MDI5895730.1"/>
    <property type="molecule type" value="Genomic_DNA"/>
</dbReference>
<organism evidence="1 2">
    <name type="scientific">Flavobacterium algoritolerans</name>
    <dbReference type="NCBI Taxonomy" id="3041254"/>
    <lineage>
        <taxon>Bacteria</taxon>
        <taxon>Pseudomonadati</taxon>
        <taxon>Bacteroidota</taxon>
        <taxon>Flavobacteriia</taxon>
        <taxon>Flavobacteriales</taxon>
        <taxon>Flavobacteriaceae</taxon>
        <taxon>Flavobacterium</taxon>
    </lineage>
</organism>
<dbReference type="RefSeq" id="WP_282718151.1">
    <property type="nucleotide sequence ID" value="NZ_JASCRZ010000005.1"/>
</dbReference>
<gene>
    <name evidence="1" type="ORF">QLS65_12580</name>
</gene>
<protein>
    <submittedName>
        <fullName evidence="1">Uncharacterized protein</fullName>
    </submittedName>
</protein>
<proteinExistence type="predicted"/>
<accession>A0ABT6VD50</accession>
<evidence type="ECO:0000313" key="1">
    <source>
        <dbReference type="EMBL" id="MDI5895730.1"/>
    </source>
</evidence>
<dbReference type="Proteomes" id="UP001243403">
    <property type="component" value="Unassembled WGS sequence"/>
</dbReference>
<keyword evidence="2" id="KW-1185">Reference proteome</keyword>
<name>A0ABT6VD50_9FLAO</name>
<evidence type="ECO:0000313" key="2">
    <source>
        <dbReference type="Proteomes" id="UP001243403"/>
    </source>
</evidence>
<comment type="caution">
    <text evidence="1">The sequence shown here is derived from an EMBL/GenBank/DDBJ whole genome shotgun (WGS) entry which is preliminary data.</text>
</comment>